<evidence type="ECO:0000313" key="2">
    <source>
        <dbReference type="Proteomes" id="UP000076798"/>
    </source>
</evidence>
<dbReference type="SUPFAM" id="SSF47473">
    <property type="entry name" value="EF-hand"/>
    <property type="match status" value="1"/>
</dbReference>
<evidence type="ECO:0000313" key="1">
    <source>
        <dbReference type="EMBL" id="KZT44065.1"/>
    </source>
</evidence>
<dbReference type="EMBL" id="KV428005">
    <property type="protein sequence ID" value="KZT44065.1"/>
    <property type="molecule type" value="Genomic_DNA"/>
</dbReference>
<sequence length="76" mass="8959">LSDEDLDTWAIDTNGEKLSQDQKDEMKDYMDLDDAGNLTFRGFLQIYQLQTENDEAETWRDLASHGFDRELKLRKD</sequence>
<feature type="non-terminal residue" evidence="1">
    <location>
        <position position="1"/>
    </location>
</feature>
<dbReference type="OrthoDB" id="26525at2759"/>
<dbReference type="Gene3D" id="1.10.238.10">
    <property type="entry name" value="EF-hand"/>
    <property type="match status" value="1"/>
</dbReference>
<organism evidence="1 2">
    <name type="scientific">Sistotremastrum suecicum HHB10207 ss-3</name>
    <dbReference type="NCBI Taxonomy" id="1314776"/>
    <lineage>
        <taxon>Eukaryota</taxon>
        <taxon>Fungi</taxon>
        <taxon>Dikarya</taxon>
        <taxon>Basidiomycota</taxon>
        <taxon>Agaricomycotina</taxon>
        <taxon>Agaricomycetes</taxon>
        <taxon>Sistotremastrales</taxon>
        <taxon>Sistotremastraceae</taxon>
        <taxon>Sistotremastrum</taxon>
    </lineage>
</organism>
<proteinExistence type="predicted"/>
<dbReference type="Proteomes" id="UP000076798">
    <property type="component" value="Unassembled WGS sequence"/>
</dbReference>
<dbReference type="AlphaFoldDB" id="A0A166ITR5"/>
<dbReference type="InterPro" id="IPR011992">
    <property type="entry name" value="EF-hand-dom_pair"/>
</dbReference>
<protein>
    <recommendedName>
        <fullName evidence="3">EF-hand domain-containing protein</fullName>
    </recommendedName>
</protein>
<name>A0A166ITR5_9AGAM</name>
<keyword evidence="2" id="KW-1185">Reference proteome</keyword>
<accession>A0A166ITR5</accession>
<gene>
    <name evidence="1" type="ORF">SISSUDRAFT_977287</name>
</gene>
<reference evidence="1 2" key="1">
    <citation type="journal article" date="2016" name="Mol. Biol. Evol.">
        <title>Comparative Genomics of Early-Diverging Mushroom-Forming Fungi Provides Insights into the Origins of Lignocellulose Decay Capabilities.</title>
        <authorList>
            <person name="Nagy L.G."/>
            <person name="Riley R."/>
            <person name="Tritt A."/>
            <person name="Adam C."/>
            <person name="Daum C."/>
            <person name="Floudas D."/>
            <person name="Sun H."/>
            <person name="Yadav J.S."/>
            <person name="Pangilinan J."/>
            <person name="Larsson K.H."/>
            <person name="Matsuura K."/>
            <person name="Barry K."/>
            <person name="Labutti K."/>
            <person name="Kuo R."/>
            <person name="Ohm R.A."/>
            <person name="Bhattacharya S.S."/>
            <person name="Shirouzu T."/>
            <person name="Yoshinaga Y."/>
            <person name="Martin F.M."/>
            <person name="Grigoriev I.V."/>
            <person name="Hibbett D.S."/>
        </authorList>
    </citation>
    <scope>NUCLEOTIDE SEQUENCE [LARGE SCALE GENOMIC DNA]</scope>
    <source>
        <strain evidence="1 2">HHB10207 ss-3</strain>
    </source>
</reference>
<evidence type="ECO:0008006" key="3">
    <source>
        <dbReference type="Google" id="ProtNLM"/>
    </source>
</evidence>